<dbReference type="Proteomes" id="UP001160148">
    <property type="component" value="Unassembled WGS sequence"/>
</dbReference>
<sequence>MDNHNSILMCESDSTKKTLPEKNKKIQDTELVLTWFNMLLKEPSHYCRKYSNKIYVESTFLSVSEMFKDFSRWVKEELSKEVSRDTLFRRALKNENIYIYKPR</sequence>
<protein>
    <recommendedName>
        <fullName evidence="3">LAGLIDADG homing endonuclease</fullName>
    </recommendedName>
</protein>
<gene>
    <name evidence="1" type="ORF">MEUPH1_LOCUS26565</name>
</gene>
<evidence type="ECO:0008006" key="3">
    <source>
        <dbReference type="Google" id="ProtNLM"/>
    </source>
</evidence>
<comment type="caution">
    <text evidence="1">The sequence shown here is derived from an EMBL/GenBank/DDBJ whole genome shotgun (WGS) entry which is preliminary data.</text>
</comment>
<organism evidence="1 2">
    <name type="scientific">Macrosiphum euphorbiae</name>
    <name type="common">potato aphid</name>
    <dbReference type="NCBI Taxonomy" id="13131"/>
    <lineage>
        <taxon>Eukaryota</taxon>
        <taxon>Metazoa</taxon>
        <taxon>Ecdysozoa</taxon>
        <taxon>Arthropoda</taxon>
        <taxon>Hexapoda</taxon>
        <taxon>Insecta</taxon>
        <taxon>Pterygota</taxon>
        <taxon>Neoptera</taxon>
        <taxon>Paraneoptera</taxon>
        <taxon>Hemiptera</taxon>
        <taxon>Sternorrhyncha</taxon>
        <taxon>Aphidomorpha</taxon>
        <taxon>Aphidoidea</taxon>
        <taxon>Aphididae</taxon>
        <taxon>Macrosiphini</taxon>
        <taxon>Macrosiphum</taxon>
    </lineage>
</organism>
<evidence type="ECO:0000313" key="1">
    <source>
        <dbReference type="EMBL" id="CAI6372734.1"/>
    </source>
</evidence>
<reference evidence="1 2" key="1">
    <citation type="submission" date="2023-01" db="EMBL/GenBank/DDBJ databases">
        <authorList>
            <person name="Whitehead M."/>
        </authorList>
    </citation>
    <scope>NUCLEOTIDE SEQUENCE [LARGE SCALE GENOMIC DNA]</scope>
</reference>
<proteinExistence type="predicted"/>
<dbReference type="EMBL" id="CARXXK010001070">
    <property type="protein sequence ID" value="CAI6372734.1"/>
    <property type="molecule type" value="Genomic_DNA"/>
</dbReference>
<accession>A0AAV0XVU3</accession>
<evidence type="ECO:0000313" key="2">
    <source>
        <dbReference type="Proteomes" id="UP001160148"/>
    </source>
</evidence>
<dbReference type="AlphaFoldDB" id="A0AAV0XVU3"/>
<name>A0AAV0XVU3_9HEMI</name>
<keyword evidence="2" id="KW-1185">Reference proteome</keyword>